<organism evidence="3 4">
    <name type="scientific">Halovivax ruber (strain DSM 18193 / JCM 13892 / XH-70)</name>
    <dbReference type="NCBI Taxonomy" id="797302"/>
    <lineage>
        <taxon>Archaea</taxon>
        <taxon>Methanobacteriati</taxon>
        <taxon>Methanobacteriota</taxon>
        <taxon>Stenosarchaea group</taxon>
        <taxon>Halobacteria</taxon>
        <taxon>Halobacteriales</taxon>
        <taxon>Natrialbaceae</taxon>
        <taxon>Halovivax</taxon>
    </lineage>
</organism>
<evidence type="ECO:0000313" key="4">
    <source>
        <dbReference type="Proteomes" id="UP000010846"/>
    </source>
</evidence>
<dbReference type="EMBL" id="CP003050">
    <property type="protein sequence ID" value="AGB14814.1"/>
    <property type="molecule type" value="Genomic_DNA"/>
</dbReference>
<dbReference type="Proteomes" id="UP000010846">
    <property type="component" value="Chromosome"/>
</dbReference>
<gene>
    <name evidence="3" type="ordered locus">Halru_0162</name>
</gene>
<dbReference type="HOGENOM" id="CLU_100471_0_0_2"/>
<dbReference type="AlphaFoldDB" id="L0I813"/>
<feature type="transmembrane region" description="Helical" evidence="1">
    <location>
        <begin position="162"/>
        <end position="189"/>
    </location>
</feature>
<dbReference type="InterPro" id="IPR058284">
    <property type="entry name" value="DUF7978"/>
</dbReference>
<protein>
    <recommendedName>
        <fullName evidence="2">DUF7978 domain-containing protein</fullName>
    </recommendedName>
</protein>
<feature type="transmembrane region" description="Helical" evidence="1">
    <location>
        <begin position="92"/>
        <end position="110"/>
    </location>
</feature>
<dbReference type="GeneID" id="14377702"/>
<name>L0I813_HALRX</name>
<sequence length="190" mass="19466">MSRTAGSTDGGRIAASAGVGVLVAAIGYLLTTLLIRDEVKENLENFAEWKGTAWYYFNAHFVELERSGSVGGISGTDTINLISESGSANADLLYVIPPVVLLFAGALLAYRLDVRDLGGAVVTGAPVALGYSVVMSLGALVTESSSQGAVFGVEWGGSMAPVLLPAVVLAGILYPLVFATAGAVITSALR</sequence>
<keyword evidence="1" id="KW-0472">Membrane</keyword>
<dbReference type="RefSeq" id="WP_015299512.1">
    <property type="nucleotide sequence ID" value="NC_019964.1"/>
</dbReference>
<dbReference type="OrthoDB" id="270777at2157"/>
<keyword evidence="1" id="KW-1133">Transmembrane helix</keyword>
<evidence type="ECO:0000259" key="2">
    <source>
        <dbReference type="Pfam" id="PF25933"/>
    </source>
</evidence>
<dbReference type="Pfam" id="PF25933">
    <property type="entry name" value="DUF7978"/>
    <property type="match status" value="1"/>
</dbReference>
<reference evidence="3" key="1">
    <citation type="submission" date="2011-09" db="EMBL/GenBank/DDBJ databases">
        <title>Complete sequence of Halovivax ruber XH-70.</title>
        <authorList>
            <consortium name="US DOE Joint Genome Institute"/>
            <person name="Lucas S."/>
            <person name="Han J."/>
            <person name="Lapidus A."/>
            <person name="Cheng J.-F."/>
            <person name="Goodwin L."/>
            <person name="Pitluck S."/>
            <person name="Peters L."/>
            <person name="Mikhailova N."/>
            <person name="Davenport K."/>
            <person name="Detter J.C."/>
            <person name="Han C."/>
            <person name="Tapia R."/>
            <person name="Land M."/>
            <person name="Hauser L."/>
            <person name="Kyrpides N."/>
            <person name="Ivanova N."/>
            <person name="Pagani I."/>
            <person name="Sproer C."/>
            <person name="Anderson I."/>
            <person name="Woyke T."/>
        </authorList>
    </citation>
    <scope>NUCLEOTIDE SEQUENCE</scope>
    <source>
        <strain evidence="3">XH-70</strain>
    </source>
</reference>
<dbReference type="eggNOG" id="arCOG06413">
    <property type="taxonomic scope" value="Archaea"/>
</dbReference>
<keyword evidence="1" id="KW-0812">Transmembrane</keyword>
<proteinExistence type="predicted"/>
<evidence type="ECO:0000313" key="3">
    <source>
        <dbReference type="EMBL" id="AGB14814.1"/>
    </source>
</evidence>
<feature type="domain" description="DUF7978" evidence="2">
    <location>
        <begin position="4"/>
        <end position="189"/>
    </location>
</feature>
<feature type="transmembrane region" description="Helical" evidence="1">
    <location>
        <begin position="12"/>
        <end position="35"/>
    </location>
</feature>
<evidence type="ECO:0000256" key="1">
    <source>
        <dbReference type="SAM" id="Phobius"/>
    </source>
</evidence>
<accession>L0I813</accession>
<feature type="transmembrane region" description="Helical" evidence="1">
    <location>
        <begin position="117"/>
        <end position="142"/>
    </location>
</feature>
<keyword evidence="4" id="KW-1185">Reference proteome</keyword>
<dbReference type="STRING" id="797302.Halru_0162"/>
<dbReference type="KEGG" id="hru:Halru_0162"/>